<protein>
    <recommendedName>
        <fullName evidence="5">F-box domain-containing protein</fullName>
    </recommendedName>
</protein>
<organism evidence="3 4">
    <name type="scientific">Stylosanthes scabra</name>
    <dbReference type="NCBI Taxonomy" id="79078"/>
    <lineage>
        <taxon>Eukaryota</taxon>
        <taxon>Viridiplantae</taxon>
        <taxon>Streptophyta</taxon>
        <taxon>Embryophyta</taxon>
        <taxon>Tracheophyta</taxon>
        <taxon>Spermatophyta</taxon>
        <taxon>Magnoliopsida</taxon>
        <taxon>eudicotyledons</taxon>
        <taxon>Gunneridae</taxon>
        <taxon>Pentapetalae</taxon>
        <taxon>rosids</taxon>
        <taxon>fabids</taxon>
        <taxon>Fabales</taxon>
        <taxon>Fabaceae</taxon>
        <taxon>Papilionoideae</taxon>
        <taxon>50 kb inversion clade</taxon>
        <taxon>dalbergioids sensu lato</taxon>
        <taxon>Dalbergieae</taxon>
        <taxon>Pterocarpus clade</taxon>
        <taxon>Stylosanthes</taxon>
    </lineage>
</organism>
<proteinExistence type="predicted"/>
<dbReference type="EMBL" id="JASCZI010120859">
    <property type="protein sequence ID" value="MED6156174.1"/>
    <property type="molecule type" value="Genomic_DNA"/>
</dbReference>
<accession>A0ABU6U517</accession>
<reference evidence="3 4" key="1">
    <citation type="journal article" date="2023" name="Plants (Basel)">
        <title>Bridging the Gap: Combining Genomics and Transcriptomics Approaches to Understand Stylosanthes scabra, an Orphan Legume from the Brazilian Caatinga.</title>
        <authorList>
            <person name="Ferreira-Neto J.R.C."/>
            <person name="da Silva M.D."/>
            <person name="Binneck E."/>
            <person name="de Melo N.F."/>
            <person name="da Silva R.H."/>
            <person name="de Melo A.L.T.M."/>
            <person name="Pandolfi V."/>
            <person name="Bustamante F.O."/>
            <person name="Brasileiro-Vidal A.C."/>
            <person name="Benko-Iseppon A.M."/>
        </authorList>
    </citation>
    <scope>NUCLEOTIDE SEQUENCE [LARGE SCALE GENOMIC DNA]</scope>
    <source>
        <tissue evidence="3">Leaves</tissue>
    </source>
</reference>
<evidence type="ECO:0008006" key="5">
    <source>
        <dbReference type="Google" id="ProtNLM"/>
    </source>
</evidence>
<dbReference type="InterPro" id="IPR053772">
    <property type="entry name" value="At1g61320/At1g61330-like"/>
</dbReference>
<comment type="caution">
    <text evidence="3">The sequence shown here is derived from an EMBL/GenBank/DDBJ whole genome shotgun (WGS) entry which is preliminary data.</text>
</comment>
<dbReference type="SUPFAM" id="SSF81383">
    <property type="entry name" value="F-box domain"/>
    <property type="match status" value="1"/>
</dbReference>
<dbReference type="Proteomes" id="UP001341840">
    <property type="component" value="Unassembled WGS sequence"/>
</dbReference>
<evidence type="ECO:0000259" key="1">
    <source>
        <dbReference type="Pfam" id="PF00646"/>
    </source>
</evidence>
<feature type="domain" description="At1g61320/AtMIF1 LRR" evidence="2">
    <location>
        <begin position="84"/>
        <end position="269"/>
    </location>
</feature>
<feature type="domain" description="F-box" evidence="1">
    <location>
        <begin position="4"/>
        <end position="41"/>
    </location>
</feature>
<dbReference type="InterPro" id="IPR001810">
    <property type="entry name" value="F-box_dom"/>
</dbReference>
<dbReference type="Gene3D" id="3.80.10.10">
    <property type="entry name" value="Ribonuclease Inhibitor"/>
    <property type="match status" value="1"/>
</dbReference>
<dbReference type="SUPFAM" id="SSF52047">
    <property type="entry name" value="RNI-like"/>
    <property type="match status" value="1"/>
</dbReference>
<dbReference type="InterPro" id="IPR055357">
    <property type="entry name" value="LRR_At1g61320_AtMIF1"/>
</dbReference>
<evidence type="ECO:0000313" key="4">
    <source>
        <dbReference type="Proteomes" id="UP001341840"/>
    </source>
</evidence>
<evidence type="ECO:0000259" key="2">
    <source>
        <dbReference type="Pfam" id="PF23622"/>
    </source>
</evidence>
<keyword evidence="4" id="KW-1185">Reference proteome</keyword>
<gene>
    <name evidence="3" type="ORF">PIB30_012189</name>
</gene>
<dbReference type="PANTHER" id="PTHR34145">
    <property type="entry name" value="OS02G0105600 PROTEIN"/>
    <property type="match status" value="1"/>
</dbReference>
<dbReference type="InterPro" id="IPR032675">
    <property type="entry name" value="LRR_dom_sf"/>
</dbReference>
<name>A0ABU6U517_9FABA</name>
<dbReference type="Pfam" id="PF23622">
    <property type="entry name" value="LRR_At1g61320_AtMIF1"/>
    <property type="match status" value="2"/>
</dbReference>
<dbReference type="Pfam" id="PF00646">
    <property type="entry name" value="F-box"/>
    <property type="match status" value="1"/>
</dbReference>
<sequence>MDRISGLPRPILHDILARLPDKDSARTSILSKAWRETWFTFPILSICSPQFLRSQDIALESCRSKTDKLIEYVGIRLLRLRDRGLAIKEFKLMMNYVDHKYMSHHFDLWMKMAIESGCQVLQLHLPGDHYVATEYSQDRFYDLPLSVTESKSLTKLGLIGEIRVNQSFHTHSIKLYSLRKLSLCNLLFTHEGIIDHLISHCPVIEDLTVNNCGVYNPLSIGNPQVLRIIHVKSLFLHGLQKLKKVWVRGIQEIYIDAPNIEFFQYSANHPDASFKLNVDTLTNLTRLCLWNLKIIDGGDEYFLELFSKLPFLESLELCHCYLPERINIISAQLKVFKLYDCSNLKEVNIDAPNLLSLDYHGEDKPVLSFVRSSNQLQASVFTTVDYSHFYSLRDFIRNIPEKILASLSLFVIRPMRDDPYIMPALEVSCTPPSIKHLVLTAFSIPNNESLYVPLMNCVLSSCFPETISIRYFGPHAFIEFFYEMLMGSKKGECHCSSGNTKCWWHALKIVNISCSFMSNENSDLKAMLNASPKSFHANVITFSLEYYQPINVPN</sequence>
<dbReference type="InterPro" id="IPR036047">
    <property type="entry name" value="F-box-like_dom_sf"/>
</dbReference>
<feature type="domain" description="At1g61320/AtMIF1 LRR" evidence="2">
    <location>
        <begin position="277"/>
        <end position="396"/>
    </location>
</feature>
<evidence type="ECO:0000313" key="3">
    <source>
        <dbReference type="EMBL" id="MED6156174.1"/>
    </source>
</evidence>